<feature type="domain" description="Non-canonical purine NTP phosphatase/PRRC1" evidence="12">
    <location>
        <begin position="7"/>
        <end position="170"/>
    </location>
</feature>
<dbReference type="NCBIfam" id="NF003459">
    <property type="entry name" value="PRK05074.1"/>
    <property type="match status" value="1"/>
</dbReference>
<dbReference type="GO" id="GO:0009117">
    <property type="term" value="P:nucleotide metabolic process"/>
    <property type="evidence" value="ECO:0007669"/>
    <property type="project" value="UniProtKB-KW"/>
</dbReference>
<evidence type="ECO:0000256" key="10">
    <source>
        <dbReference type="ARBA" id="ARBA00060855"/>
    </source>
</evidence>
<dbReference type="Proteomes" id="UP000178348">
    <property type="component" value="Unassembled WGS sequence"/>
</dbReference>
<dbReference type="GO" id="GO:0006772">
    <property type="term" value="P:thiamine metabolic process"/>
    <property type="evidence" value="ECO:0007669"/>
    <property type="project" value="TreeGrafter"/>
</dbReference>
<organism evidence="13 14">
    <name type="scientific">Candidatus Liptonbacteria bacterium RIFCSPLOWO2_01_FULL_53_13</name>
    <dbReference type="NCBI Taxonomy" id="1798651"/>
    <lineage>
        <taxon>Bacteria</taxon>
        <taxon>Candidatus Liptoniibacteriota</taxon>
    </lineage>
</organism>
<keyword evidence="6 11" id="KW-0546">Nucleotide metabolism</keyword>
<name>A0A1G2CL90_9BACT</name>
<evidence type="ECO:0000256" key="4">
    <source>
        <dbReference type="ARBA" id="ARBA00022801"/>
    </source>
</evidence>
<dbReference type="EMBL" id="MHLB01000025">
    <property type="protein sequence ID" value="OGZ01982.1"/>
    <property type="molecule type" value="Genomic_DNA"/>
</dbReference>
<keyword evidence="4 11" id="KW-0378">Hydrolase</keyword>
<dbReference type="SUPFAM" id="SSF52972">
    <property type="entry name" value="ITPase-like"/>
    <property type="match status" value="1"/>
</dbReference>
<evidence type="ECO:0000256" key="6">
    <source>
        <dbReference type="ARBA" id="ARBA00023080"/>
    </source>
</evidence>
<dbReference type="EC" id="3.6.1.73" evidence="11"/>
<dbReference type="InterPro" id="IPR026533">
    <property type="entry name" value="NTPase/PRRC1"/>
</dbReference>
<keyword evidence="2 11" id="KW-0479">Metal-binding</keyword>
<comment type="catalytic activity">
    <reaction evidence="9 11">
        <text>XTP + H2O = XDP + phosphate + H(+)</text>
        <dbReference type="Rhea" id="RHEA:28406"/>
        <dbReference type="ChEBI" id="CHEBI:15377"/>
        <dbReference type="ChEBI" id="CHEBI:15378"/>
        <dbReference type="ChEBI" id="CHEBI:43474"/>
        <dbReference type="ChEBI" id="CHEBI:59884"/>
        <dbReference type="ChEBI" id="CHEBI:61314"/>
        <dbReference type="EC" id="3.6.1.73"/>
    </reaction>
</comment>
<dbReference type="PANTHER" id="PTHR34699">
    <property type="match status" value="1"/>
</dbReference>
<keyword evidence="3 11" id="KW-0547">Nucleotide-binding</keyword>
<gene>
    <name evidence="13" type="ORF">A2946_00145</name>
</gene>
<dbReference type="FunFam" id="3.90.950.10:FF:000002">
    <property type="entry name" value="Inosine/xanthosine triphosphatase"/>
    <property type="match status" value="1"/>
</dbReference>
<evidence type="ECO:0000313" key="14">
    <source>
        <dbReference type="Proteomes" id="UP000178348"/>
    </source>
</evidence>
<sequence length="176" mass="19176">MKKIIVASTNPVKINAVTDGFIRMFPEEQFEVEGKTVPSGVGAQPMSSDEALQGATNRAEHASKEIPHADYWVGSEAGVEDIDGEMRAFAWIAVKSKEGISGKGRTGTFILPPKVRELILQGKELGEADDIVFGRTNSKQENGAVGLLTHDLITRTSFYAEAVILALIPFKNRKLY</sequence>
<comment type="caution">
    <text evidence="11">Lacks conserved residue(s) required for the propagation of feature annotation.</text>
</comment>
<keyword evidence="5 11" id="KW-0460">Magnesium</keyword>
<comment type="similarity">
    <text evidence="10 11">Belongs to the YjjX NTPase family.</text>
</comment>
<comment type="caution">
    <text evidence="13">The sequence shown here is derived from an EMBL/GenBank/DDBJ whole genome shotgun (WGS) entry which is preliminary data.</text>
</comment>
<dbReference type="PANTHER" id="PTHR34699:SF2">
    <property type="entry name" value="NON-CANONICAL PURINE NTP PHOSPHATASE_PRRC1 DOMAIN-CONTAINING PROTEIN"/>
    <property type="match status" value="1"/>
</dbReference>
<keyword evidence="7 11" id="KW-0464">Manganese</keyword>
<comment type="subunit">
    <text evidence="11">Homodimer.</text>
</comment>
<dbReference type="InterPro" id="IPR002786">
    <property type="entry name" value="Non_canon_purine_NTPase"/>
</dbReference>
<comment type="catalytic activity">
    <reaction evidence="8 11">
        <text>ITP + H2O = IDP + phosphate + H(+)</text>
        <dbReference type="Rhea" id="RHEA:28330"/>
        <dbReference type="ChEBI" id="CHEBI:15377"/>
        <dbReference type="ChEBI" id="CHEBI:15378"/>
        <dbReference type="ChEBI" id="CHEBI:43474"/>
        <dbReference type="ChEBI" id="CHEBI:58280"/>
        <dbReference type="ChEBI" id="CHEBI:61402"/>
        <dbReference type="EC" id="3.6.1.73"/>
    </reaction>
</comment>
<protein>
    <recommendedName>
        <fullName evidence="11">Probable inosine/xanthosine triphosphatase</fullName>
        <shortName evidence="11">ITPase/XTPase</shortName>
        <ecNumber evidence="11">3.6.1.73</ecNumber>
    </recommendedName>
    <alternativeName>
        <fullName evidence="11">Non-canonical purine NTP phosphatase</fullName>
    </alternativeName>
    <alternativeName>
        <fullName evidence="11">Non-standard purine NTP phosphatase</fullName>
    </alternativeName>
    <alternativeName>
        <fullName evidence="11">Nucleoside-triphosphate phosphatase</fullName>
        <shortName evidence="11">NTPase</shortName>
    </alternativeName>
</protein>
<dbReference type="Pfam" id="PF01931">
    <property type="entry name" value="NTPase_I-T"/>
    <property type="match status" value="1"/>
</dbReference>
<evidence type="ECO:0000256" key="8">
    <source>
        <dbReference type="ARBA" id="ARBA00048174"/>
    </source>
</evidence>
<dbReference type="GO" id="GO:0000166">
    <property type="term" value="F:nucleotide binding"/>
    <property type="evidence" value="ECO:0007669"/>
    <property type="project" value="UniProtKB-KW"/>
</dbReference>
<dbReference type="InterPro" id="IPR050299">
    <property type="entry name" value="YjjX_NTPase"/>
</dbReference>
<evidence type="ECO:0000256" key="11">
    <source>
        <dbReference type="HAMAP-Rule" id="MF_00648"/>
    </source>
</evidence>
<dbReference type="GO" id="GO:0103023">
    <property type="term" value="F:ITPase activity"/>
    <property type="evidence" value="ECO:0007669"/>
    <property type="project" value="UniProtKB-EC"/>
</dbReference>
<dbReference type="GO" id="GO:0046872">
    <property type="term" value="F:metal ion binding"/>
    <property type="evidence" value="ECO:0007669"/>
    <property type="project" value="UniProtKB-KW"/>
</dbReference>
<accession>A0A1G2CL90</accession>
<reference evidence="13 14" key="1">
    <citation type="journal article" date="2016" name="Nat. Commun.">
        <title>Thousands of microbial genomes shed light on interconnected biogeochemical processes in an aquifer system.</title>
        <authorList>
            <person name="Anantharaman K."/>
            <person name="Brown C.T."/>
            <person name="Hug L.A."/>
            <person name="Sharon I."/>
            <person name="Castelle C.J."/>
            <person name="Probst A.J."/>
            <person name="Thomas B.C."/>
            <person name="Singh A."/>
            <person name="Wilkins M.J."/>
            <person name="Karaoz U."/>
            <person name="Brodie E.L."/>
            <person name="Williams K.H."/>
            <person name="Hubbard S.S."/>
            <person name="Banfield J.F."/>
        </authorList>
    </citation>
    <scope>NUCLEOTIDE SEQUENCE [LARGE SCALE GENOMIC DNA]</scope>
</reference>
<dbReference type="HAMAP" id="MF_00648">
    <property type="entry name" value="Non_canon_purine_NTPase_YjjX"/>
    <property type="match status" value="1"/>
</dbReference>
<dbReference type="Gene3D" id="3.90.950.10">
    <property type="match status" value="1"/>
</dbReference>
<evidence type="ECO:0000256" key="7">
    <source>
        <dbReference type="ARBA" id="ARBA00023211"/>
    </source>
</evidence>
<evidence type="ECO:0000259" key="12">
    <source>
        <dbReference type="Pfam" id="PF01931"/>
    </source>
</evidence>
<comment type="cofactor">
    <cofactor evidence="1">
        <name>Mn(2+)</name>
        <dbReference type="ChEBI" id="CHEBI:29035"/>
    </cofactor>
</comment>
<dbReference type="NCBIfam" id="TIGR00258">
    <property type="entry name" value="inosine/xanthosine triphosphatase"/>
    <property type="match status" value="1"/>
</dbReference>
<comment type="cofactor">
    <cofactor evidence="11">
        <name>Mg(2+)</name>
        <dbReference type="ChEBI" id="CHEBI:18420"/>
    </cofactor>
    <cofactor evidence="11">
        <name>Mn(2+)</name>
        <dbReference type="ChEBI" id="CHEBI:29035"/>
    </cofactor>
    <text evidence="11">Binds 1 divalent metal cation per subunit; can use either Mg(2+) or Mn(2+).</text>
</comment>
<evidence type="ECO:0000256" key="9">
    <source>
        <dbReference type="ARBA" id="ARBA00048781"/>
    </source>
</evidence>
<evidence type="ECO:0000256" key="2">
    <source>
        <dbReference type="ARBA" id="ARBA00022723"/>
    </source>
</evidence>
<evidence type="ECO:0000256" key="3">
    <source>
        <dbReference type="ARBA" id="ARBA00022741"/>
    </source>
</evidence>
<comment type="function">
    <text evidence="11">Phosphatase that hydrolyzes non-canonical purine nucleotides such as XTP and ITP to their respective diphosphate derivatives. Probably excludes non-canonical purines from DNA/RNA precursor pool, thus preventing their incorporation into DNA/RNA and avoiding chromosomal lesions.</text>
</comment>
<evidence type="ECO:0000313" key="13">
    <source>
        <dbReference type="EMBL" id="OGZ01982.1"/>
    </source>
</evidence>
<dbReference type="InterPro" id="IPR029001">
    <property type="entry name" value="ITPase-like_fam"/>
</dbReference>
<proteinExistence type="inferred from homology"/>
<feature type="binding site" evidence="11">
    <location>
        <begin position="8"/>
        <end position="13"/>
    </location>
    <ligand>
        <name>substrate</name>
    </ligand>
</feature>
<dbReference type="AlphaFoldDB" id="A0A1G2CL90"/>
<evidence type="ECO:0000256" key="5">
    <source>
        <dbReference type="ARBA" id="ARBA00022842"/>
    </source>
</evidence>
<evidence type="ECO:0000256" key="1">
    <source>
        <dbReference type="ARBA" id="ARBA00001936"/>
    </source>
</evidence>